<keyword evidence="3" id="KW-1185">Reference proteome</keyword>
<dbReference type="Gene3D" id="3.40.50.410">
    <property type="entry name" value="von Willebrand factor, type A domain"/>
    <property type="match status" value="1"/>
</dbReference>
<dbReference type="EMBL" id="UPSH01000001">
    <property type="protein sequence ID" value="VBB17580.1"/>
    <property type="molecule type" value="Genomic_DNA"/>
</dbReference>
<sequence length="310" mass="36222">MASHQYQEYTNYPKYERDTQNSVIQPVLPPSVPLEIPSPPYNPSFVDDKEDAKLQDFFVRNEISPYFQEDVCELAKYDIVLVCDDSSSMKEMSEYLSPKTNEIVKKTRWHELRETVEMIVELATLLDDDGIDVWFLNRASPYKNITTPEQVMKLFKKQPNGSTPLTATLKKVMDEPLKKPRLILIITDGEPNNEGVSDCDAFKQLLKYRDSKNNRIGILACTTNDTTMNWLNILDKDIEDLDVTDDYITERDDILKIQGSYFEYTRTDHLIKMMLGPILKKYNDLDEVKIDRRKDKQDTKLRKRRRCTIV</sequence>
<comment type="caution">
    <text evidence="2">The sequence shown here is derived from an EMBL/GenBank/DDBJ whole genome shotgun (WGS) entry which is preliminary data.</text>
</comment>
<name>A0A5K0U6Z3_9VIRU</name>
<organism evidence="2 3">
    <name type="scientific">Yasminevirus sp. GU-2018</name>
    <dbReference type="NCBI Taxonomy" id="2420051"/>
    <lineage>
        <taxon>Viruses</taxon>
        <taxon>Varidnaviria</taxon>
        <taxon>Bamfordvirae</taxon>
        <taxon>Nucleocytoviricota</taxon>
        <taxon>Megaviricetes</taxon>
        <taxon>Imitervirales</taxon>
        <taxon>Mimiviridae</taxon>
        <taxon>Klosneuvirinae</taxon>
        <taxon>Yasminevirus</taxon>
        <taxon>Yasminevirus saudimassiliense</taxon>
    </lineage>
</organism>
<dbReference type="InterPro" id="IPR036465">
    <property type="entry name" value="vWFA_dom_sf"/>
</dbReference>
<dbReference type="SMART" id="SM00327">
    <property type="entry name" value="VWA"/>
    <property type="match status" value="1"/>
</dbReference>
<dbReference type="InterPro" id="IPR002035">
    <property type="entry name" value="VWF_A"/>
</dbReference>
<evidence type="ECO:0000313" key="3">
    <source>
        <dbReference type="Proteomes" id="UP000594342"/>
    </source>
</evidence>
<dbReference type="SUPFAM" id="SSF53300">
    <property type="entry name" value="vWA-like"/>
    <property type="match status" value="1"/>
</dbReference>
<reference evidence="2 3" key="1">
    <citation type="submission" date="2018-10" db="EMBL/GenBank/DDBJ databases">
        <authorList>
            <consortium name="IHU Genomes"/>
        </authorList>
    </citation>
    <scope>NUCLEOTIDE SEQUENCE [LARGE SCALE GENOMIC DNA]</scope>
    <source>
        <strain evidence="2 3">A1</strain>
    </source>
</reference>
<protein>
    <recommendedName>
        <fullName evidence="1">VWFA domain-containing protein</fullName>
    </recommendedName>
</protein>
<evidence type="ECO:0000259" key="1">
    <source>
        <dbReference type="SMART" id="SM00327"/>
    </source>
</evidence>
<feature type="domain" description="VWFA" evidence="1">
    <location>
        <begin position="76"/>
        <end position="262"/>
    </location>
</feature>
<dbReference type="PANTHER" id="PTHR34706:SF1">
    <property type="entry name" value="VWFA DOMAIN-CONTAINING PROTEIN"/>
    <property type="match status" value="1"/>
</dbReference>
<dbReference type="PANTHER" id="PTHR34706">
    <property type="entry name" value="SLR1338 PROTEIN"/>
    <property type="match status" value="1"/>
</dbReference>
<dbReference type="Proteomes" id="UP000594342">
    <property type="component" value="Unassembled WGS sequence"/>
</dbReference>
<accession>A0A5K0U6Z3</accession>
<gene>
    <name evidence="2" type="ORF">YASMINEVIRUS_43</name>
</gene>
<evidence type="ECO:0000313" key="2">
    <source>
        <dbReference type="EMBL" id="VBB17580.1"/>
    </source>
</evidence>
<proteinExistence type="predicted"/>